<organism evidence="1 2">
    <name type="scientific">Ixodes persulcatus</name>
    <name type="common">Taiga tick</name>
    <dbReference type="NCBI Taxonomy" id="34615"/>
    <lineage>
        <taxon>Eukaryota</taxon>
        <taxon>Metazoa</taxon>
        <taxon>Ecdysozoa</taxon>
        <taxon>Arthropoda</taxon>
        <taxon>Chelicerata</taxon>
        <taxon>Arachnida</taxon>
        <taxon>Acari</taxon>
        <taxon>Parasitiformes</taxon>
        <taxon>Ixodida</taxon>
        <taxon>Ixodoidea</taxon>
        <taxon>Ixodidae</taxon>
        <taxon>Ixodinae</taxon>
        <taxon>Ixodes</taxon>
    </lineage>
</organism>
<name>A0AC60PP91_IXOPE</name>
<gene>
    <name evidence="1" type="ORF">HPB47_001395</name>
</gene>
<sequence>MALDRTKPRLEPRPNIATTLAAAAAAAMPEPPANDQSPAEMKPNPNDDTIEFDELSGPSIQKASRIPEGAFNQRVVIQVQAVQNFIVASTPYDTYADALSDVTSLQLEDATYEISPSRGIDPQPGPSGSGSAARESATEGGAAGSNECAVQLTLVPGGLTAVPAGDREAAAAGGSESPAGEGVHRKG</sequence>
<proteinExistence type="predicted"/>
<evidence type="ECO:0000313" key="1">
    <source>
        <dbReference type="EMBL" id="KAG0422814.1"/>
    </source>
</evidence>
<keyword evidence="2" id="KW-1185">Reference proteome</keyword>
<comment type="caution">
    <text evidence="1">The sequence shown here is derived from an EMBL/GenBank/DDBJ whole genome shotgun (WGS) entry which is preliminary data.</text>
</comment>
<accession>A0AC60PP91</accession>
<dbReference type="EMBL" id="JABSTQ010010177">
    <property type="protein sequence ID" value="KAG0422814.1"/>
    <property type="molecule type" value="Genomic_DNA"/>
</dbReference>
<dbReference type="Proteomes" id="UP000805193">
    <property type="component" value="Unassembled WGS sequence"/>
</dbReference>
<protein>
    <submittedName>
        <fullName evidence="1">Uncharacterized protein</fullName>
    </submittedName>
</protein>
<reference evidence="1 2" key="1">
    <citation type="journal article" date="2020" name="Cell">
        <title>Large-Scale Comparative Analyses of Tick Genomes Elucidate Their Genetic Diversity and Vector Capacities.</title>
        <authorList>
            <consortium name="Tick Genome and Microbiome Consortium (TIGMIC)"/>
            <person name="Jia N."/>
            <person name="Wang J."/>
            <person name="Shi W."/>
            <person name="Du L."/>
            <person name="Sun Y."/>
            <person name="Zhan W."/>
            <person name="Jiang J.F."/>
            <person name="Wang Q."/>
            <person name="Zhang B."/>
            <person name="Ji P."/>
            <person name="Bell-Sakyi L."/>
            <person name="Cui X.M."/>
            <person name="Yuan T.T."/>
            <person name="Jiang B.G."/>
            <person name="Yang W.F."/>
            <person name="Lam T.T."/>
            <person name="Chang Q.C."/>
            <person name="Ding S.J."/>
            <person name="Wang X.J."/>
            <person name="Zhu J.G."/>
            <person name="Ruan X.D."/>
            <person name="Zhao L."/>
            <person name="Wei J.T."/>
            <person name="Ye R.Z."/>
            <person name="Que T.C."/>
            <person name="Du C.H."/>
            <person name="Zhou Y.H."/>
            <person name="Cheng J.X."/>
            <person name="Dai P.F."/>
            <person name="Guo W.B."/>
            <person name="Han X.H."/>
            <person name="Huang E.J."/>
            <person name="Li L.F."/>
            <person name="Wei W."/>
            <person name="Gao Y.C."/>
            <person name="Liu J.Z."/>
            <person name="Shao H.Z."/>
            <person name="Wang X."/>
            <person name="Wang C.C."/>
            <person name="Yang T.C."/>
            <person name="Huo Q.B."/>
            <person name="Li W."/>
            <person name="Chen H.Y."/>
            <person name="Chen S.E."/>
            <person name="Zhou L.G."/>
            <person name="Ni X.B."/>
            <person name="Tian J.H."/>
            <person name="Sheng Y."/>
            <person name="Liu T."/>
            <person name="Pan Y.S."/>
            <person name="Xia L.Y."/>
            <person name="Li J."/>
            <person name="Zhao F."/>
            <person name="Cao W.C."/>
        </authorList>
    </citation>
    <scope>NUCLEOTIDE SEQUENCE [LARGE SCALE GENOMIC DNA]</scope>
    <source>
        <strain evidence="1">Iper-2018</strain>
    </source>
</reference>
<evidence type="ECO:0000313" key="2">
    <source>
        <dbReference type="Proteomes" id="UP000805193"/>
    </source>
</evidence>